<reference evidence="1 2" key="1">
    <citation type="submission" date="2019-01" db="EMBL/GenBank/DDBJ databases">
        <title>Sequencing of cultivated peanut Arachis hypogaea provides insights into genome evolution and oil improvement.</title>
        <authorList>
            <person name="Chen X."/>
        </authorList>
    </citation>
    <scope>NUCLEOTIDE SEQUENCE [LARGE SCALE GENOMIC DNA]</scope>
    <source>
        <strain evidence="2">cv. Fuhuasheng</strain>
        <tissue evidence="1">Leaves</tissue>
    </source>
</reference>
<dbReference type="AlphaFoldDB" id="A0A444XW36"/>
<name>A0A444XW36_ARAHY</name>
<organism evidence="1 2">
    <name type="scientific">Arachis hypogaea</name>
    <name type="common">Peanut</name>
    <dbReference type="NCBI Taxonomy" id="3818"/>
    <lineage>
        <taxon>Eukaryota</taxon>
        <taxon>Viridiplantae</taxon>
        <taxon>Streptophyta</taxon>
        <taxon>Embryophyta</taxon>
        <taxon>Tracheophyta</taxon>
        <taxon>Spermatophyta</taxon>
        <taxon>Magnoliopsida</taxon>
        <taxon>eudicotyledons</taxon>
        <taxon>Gunneridae</taxon>
        <taxon>Pentapetalae</taxon>
        <taxon>rosids</taxon>
        <taxon>fabids</taxon>
        <taxon>Fabales</taxon>
        <taxon>Fabaceae</taxon>
        <taxon>Papilionoideae</taxon>
        <taxon>50 kb inversion clade</taxon>
        <taxon>dalbergioids sensu lato</taxon>
        <taxon>Dalbergieae</taxon>
        <taxon>Pterocarpus clade</taxon>
        <taxon>Arachis</taxon>
    </lineage>
</organism>
<dbReference type="EMBL" id="SDMP01000019">
    <property type="protein sequence ID" value="RYQ93625.1"/>
    <property type="molecule type" value="Genomic_DNA"/>
</dbReference>
<protein>
    <submittedName>
        <fullName evidence="1">Uncharacterized protein</fullName>
    </submittedName>
</protein>
<dbReference type="Proteomes" id="UP000289738">
    <property type="component" value="Chromosome B09"/>
</dbReference>
<proteinExistence type="predicted"/>
<keyword evidence="2" id="KW-1185">Reference proteome</keyword>
<evidence type="ECO:0000313" key="1">
    <source>
        <dbReference type="EMBL" id="RYQ93625.1"/>
    </source>
</evidence>
<accession>A0A444XW36</accession>
<comment type="caution">
    <text evidence="1">The sequence shown here is derived from an EMBL/GenBank/DDBJ whole genome shotgun (WGS) entry which is preliminary data.</text>
</comment>
<sequence>MMAFQVTEILLTLAACSRFHFALKDETNSSHPFSFVSDVIQMEVQLSSDCRNCNDHRRGHCQLDTQGNFLCVTDAGHISWIVKMGLGLVICYSSSASSNGHDLLHKMEEGKS</sequence>
<evidence type="ECO:0000313" key="2">
    <source>
        <dbReference type="Proteomes" id="UP000289738"/>
    </source>
</evidence>
<gene>
    <name evidence="1" type="ORF">Ahy_B09g099877</name>
</gene>